<dbReference type="CDD" id="cd01949">
    <property type="entry name" value="GGDEF"/>
    <property type="match status" value="1"/>
</dbReference>
<dbReference type="GO" id="GO:0043709">
    <property type="term" value="P:cell adhesion involved in single-species biofilm formation"/>
    <property type="evidence" value="ECO:0007669"/>
    <property type="project" value="TreeGrafter"/>
</dbReference>
<dbReference type="GO" id="GO:0052621">
    <property type="term" value="F:diguanylate cyclase activity"/>
    <property type="evidence" value="ECO:0007669"/>
    <property type="project" value="TreeGrafter"/>
</dbReference>
<dbReference type="InterPro" id="IPR029787">
    <property type="entry name" value="Nucleotide_cyclase"/>
</dbReference>
<name>A0A5S5CM56_9BACL</name>
<dbReference type="AlphaFoldDB" id="A0A5S5CM56"/>
<dbReference type="NCBIfam" id="TIGR00254">
    <property type="entry name" value="GGDEF"/>
    <property type="match status" value="1"/>
</dbReference>
<protein>
    <submittedName>
        <fullName evidence="2">Diguanylate cyclase (GGDEF)-like protein</fullName>
    </submittedName>
</protein>
<dbReference type="InterPro" id="IPR043128">
    <property type="entry name" value="Rev_trsase/Diguanyl_cyclase"/>
</dbReference>
<evidence type="ECO:0000259" key="1">
    <source>
        <dbReference type="PROSITE" id="PS50887"/>
    </source>
</evidence>
<dbReference type="InterPro" id="IPR000160">
    <property type="entry name" value="GGDEF_dom"/>
</dbReference>
<dbReference type="Proteomes" id="UP000323257">
    <property type="component" value="Unassembled WGS sequence"/>
</dbReference>
<feature type="domain" description="GGDEF" evidence="1">
    <location>
        <begin position="441"/>
        <end position="574"/>
    </location>
</feature>
<keyword evidence="3" id="KW-1185">Reference proteome</keyword>
<dbReference type="Pfam" id="PF00990">
    <property type="entry name" value="GGDEF"/>
    <property type="match status" value="1"/>
</dbReference>
<comment type="caution">
    <text evidence="2">The sequence shown here is derived from an EMBL/GenBank/DDBJ whole genome shotgun (WGS) entry which is preliminary data.</text>
</comment>
<evidence type="ECO:0000313" key="2">
    <source>
        <dbReference type="EMBL" id="TYP79745.1"/>
    </source>
</evidence>
<organism evidence="2 3">
    <name type="scientific">Paenibacillus methanolicus</name>
    <dbReference type="NCBI Taxonomy" id="582686"/>
    <lineage>
        <taxon>Bacteria</taxon>
        <taxon>Bacillati</taxon>
        <taxon>Bacillota</taxon>
        <taxon>Bacilli</taxon>
        <taxon>Bacillales</taxon>
        <taxon>Paenibacillaceae</taxon>
        <taxon>Paenibacillus</taxon>
    </lineage>
</organism>
<dbReference type="SUPFAM" id="SSF48452">
    <property type="entry name" value="TPR-like"/>
    <property type="match status" value="2"/>
</dbReference>
<dbReference type="PANTHER" id="PTHR45138">
    <property type="entry name" value="REGULATORY COMPONENTS OF SENSORY TRANSDUCTION SYSTEM"/>
    <property type="match status" value="1"/>
</dbReference>
<dbReference type="GO" id="GO:1902201">
    <property type="term" value="P:negative regulation of bacterial-type flagellum-dependent cell motility"/>
    <property type="evidence" value="ECO:0007669"/>
    <property type="project" value="TreeGrafter"/>
</dbReference>
<sequence length="577" mass="64521">MRSASIRGGYRLQFHFDRCRQCKITIGWSELQAATDRCPYCFTPLEENWRRAAAAERAPLRSEDDYARLLNDLEIIHYEDIDMAIAVGRAACDLTDADLPPAFHKRAQLIKANAIMRGGDLAEAGQAIRRINAWAERNRDMAVLARSCRHLSAFFFRLGDMSSALEQALHSLEYLPADSLPQTRGNHLMLLALSLDANGEYEEARRRYQEIMEIDAAIHHVQQELYLLNNMAYTRYEIGDVEEAERLAGQMAAFAERHGIPLVSSQLDTISRIELLAGRPEAAERTLRPLLDAYRSGRKLGDLFAMFECQITVAEAQRLQGHYERAQATLNEARGNCVKHGFQGFVARIRLEQAQLYAAMDRYKEAYEEYREYHAEADALRSSERETRARILHAVFETEEARRSSDRFRELAQRDPLTGLYNRRVIGERLDAMLMNATHGQHVTAVLVDVDHFKRINDTLSHETGDQVLVQVAKILDAAAIEPAKAARLGGEEFLLLCPGYDAAKGLDFAERLRAAIRSADWGAFAPGLAVTASLGVCTAAAGVAAASALLAEADRNLYAAKNGGRDRVVASRIEAK</sequence>
<proteinExistence type="predicted"/>
<dbReference type="InterPro" id="IPR011990">
    <property type="entry name" value="TPR-like_helical_dom_sf"/>
</dbReference>
<gene>
    <name evidence="2" type="ORF">BCM02_101866</name>
</gene>
<dbReference type="PROSITE" id="PS50887">
    <property type="entry name" value="GGDEF"/>
    <property type="match status" value="1"/>
</dbReference>
<dbReference type="PANTHER" id="PTHR45138:SF9">
    <property type="entry name" value="DIGUANYLATE CYCLASE DGCM-RELATED"/>
    <property type="match status" value="1"/>
</dbReference>
<dbReference type="Gene3D" id="1.25.40.10">
    <property type="entry name" value="Tetratricopeptide repeat domain"/>
    <property type="match status" value="1"/>
</dbReference>
<dbReference type="InterPro" id="IPR050469">
    <property type="entry name" value="Diguanylate_Cyclase"/>
</dbReference>
<evidence type="ECO:0000313" key="3">
    <source>
        <dbReference type="Proteomes" id="UP000323257"/>
    </source>
</evidence>
<dbReference type="EMBL" id="VNHS01000001">
    <property type="protein sequence ID" value="TYP79745.1"/>
    <property type="molecule type" value="Genomic_DNA"/>
</dbReference>
<dbReference type="SUPFAM" id="SSF55073">
    <property type="entry name" value="Nucleotide cyclase"/>
    <property type="match status" value="1"/>
</dbReference>
<dbReference type="FunFam" id="3.30.70.270:FF:000001">
    <property type="entry name" value="Diguanylate cyclase domain protein"/>
    <property type="match status" value="1"/>
</dbReference>
<dbReference type="Gene3D" id="3.30.70.270">
    <property type="match status" value="1"/>
</dbReference>
<dbReference type="SMART" id="SM00267">
    <property type="entry name" value="GGDEF"/>
    <property type="match status" value="1"/>
</dbReference>
<accession>A0A5S5CM56</accession>
<dbReference type="GO" id="GO:0005886">
    <property type="term" value="C:plasma membrane"/>
    <property type="evidence" value="ECO:0007669"/>
    <property type="project" value="TreeGrafter"/>
</dbReference>
<reference evidence="2 3" key="1">
    <citation type="submission" date="2019-07" db="EMBL/GenBank/DDBJ databases">
        <title>Genomic Encyclopedia of Type Strains, Phase III (KMG-III): the genomes of soil and plant-associated and newly described type strains.</title>
        <authorList>
            <person name="Whitman W."/>
        </authorList>
    </citation>
    <scope>NUCLEOTIDE SEQUENCE [LARGE SCALE GENOMIC DNA]</scope>
    <source>
        <strain evidence="2 3">BL24</strain>
    </source>
</reference>